<gene>
    <name evidence="2" type="ORF">B1A_16709</name>
</gene>
<evidence type="ECO:0000256" key="1">
    <source>
        <dbReference type="SAM" id="MobiDB-lite"/>
    </source>
</evidence>
<proteinExistence type="predicted"/>
<dbReference type="EMBL" id="AUZX01012280">
    <property type="protein sequence ID" value="EQD39844.1"/>
    <property type="molecule type" value="Genomic_DNA"/>
</dbReference>
<feature type="non-terminal residue" evidence="2">
    <location>
        <position position="200"/>
    </location>
</feature>
<reference evidence="2" key="1">
    <citation type="submission" date="2013-08" db="EMBL/GenBank/DDBJ databases">
        <authorList>
            <person name="Mendez C."/>
            <person name="Richter M."/>
            <person name="Ferrer M."/>
            <person name="Sanchez J."/>
        </authorList>
    </citation>
    <scope>NUCLEOTIDE SEQUENCE</scope>
</reference>
<evidence type="ECO:0008006" key="3">
    <source>
        <dbReference type="Google" id="ProtNLM"/>
    </source>
</evidence>
<dbReference type="Gene3D" id="3.30.70.1230">
    <property type="entry name" value="Nucleotide cyclase"/>
    <property type="match status" value="1"/>
</dbReference>
<organism evidence="2">
    <name type="scientific">mine drainage metagenome</name>
    <dbReference type="NCBI Taxonomy" id="410659"/>
    <lineage>
        <taxon>unclassified sequences</taxon>
        <taxon>metagenomes</taxon>
        <taxon>ecological metagenomes</taxon>
    </lineage>
</organism>
<accession>T1AFM6</accession>
<feature type="non-terminal residue" evidence="2">
    <location>
        <position position="1"/>
    </location>
</feature>
<sequence length="200" mass="21012">ERSRIRRPGRSWKRSAPPLWKNGRLFPPPTGRSFRISRSPPNWKPATALYLEIAGESEEESGEASAGIGELLDRAASKVEALGGTVGRIQGSSLLFWFGISGLTEGAARRAARAALEIRRLVFGGPGEKSREIAFAAGIHSGRILRGRSVRPSGPDRIGVAVGHVAFDAGGPRIDSPVGTGGPSSQGPVPSFGSGRTPDP</sequence>
<dbReference type="SUPFAM" id="SSF55073">
    <property type="entry name" value="Nucleotide cyclase"/>
    <property type="match status" value="1"/>
</dbReference>
<dbReference type="InterPro" id="IPR029787">
    <property type="entry name" value="Nucleotide_cyclase"/>
</dbReference>
<protein>
    <recommendedName>
        <fullName evidence="3">Guanylate cyclase domain-containing protein</fullName>
    </recommendedName>
</protein>
<name>T1AFM6_9ZZZZ</name>
<comment type="caution">
    <text evidence="2">The sequence shown here is derived from an EMBL/GenBank/DDBJ whole genome shotgun (WGS) entry which is preliminary data.</text>
</comment>
<feature type="region of interest" description="Disordered" evidence="1">
    <location>
        <begin position="171"/>
        <end position="200"/>
    </location>
</feature>
<feature type="compositionally biased region" description="Basic residues" evidence="1">
    <location>
        <begin position="1"/>
        <end position="13"/>
    </location>
</feature>
<evidence type="ECO:0000313" key="2">
    <source>
        <dbReference type="EMBL" id="EQD39844.1"/>
    </source>
</evidence>
<feature type="region of interest" description="Disordered" evidence="1">
    <location>
        <begin position="1"/>
        <end position="42"/>
    </location>
</feature>
<dbReference type="AlphaFoldDB" id="T1AFM6"/>
<reference evidence="2" key="2">
    <citation type="journal article" date="2014" name="ISME J.">
        <title>Microbial stratification in low pH oxic and suboxic macroscopic growths along an acid mine drainage.</title>
        <authorList>
            <person name="Mendez-Garcia C."/>
            <person name="Mesa V."/>
            <person name="Sprenger R.R."/>
            <person name="Richter M."/>
            <person name="Diez M.S."/>
            <person name="Solano J."/>
            <person name="Bargiela R."/>
            <person name="Golyshina O.V."/>
            <person name="Manteca A."/>
            <person name="Ramos J.L."/>
            <person name="Gallego J.R."/>
            <person name="Llorente I."/>
            <person name="Martins Dos Santos V.A."/>
            <person name="Jensen O.N."/>
            <person name="Pelaez A.I."/>
            <person name="Sanchez J."/>
            <person name="Ferrer M."/>
        </authorList>
    </citation>
    <scope>NUCLEOTIDE SEQUENCE</scope>
</reference>